<feature type="domain" description="ABC transporter" evidence="12">
    <location>
        <begin position="110"/>
        <end position="347"/>
    </location>
</feature>
<dbReference type="InterPro" id="IPR027417">
    <property type="entry name" value="P-loop_NTPase"/>
</dbReference>
<evidence type="ECO:0000256" key="5">
    <source>
        <dbReference type="ARBA" id="ARBA00022692"/>
    </source>
</evidence>
<dbReference type="AlphaFoldDB" id="A0AAV2YSC3"/>
<dbReference type="Proteomes" id="UP001146120">
    <property type="component" value="Unassembled WGS sequence"/>
</dbReference>
<dbReference type="InterPro" id="IPR003593">
    <property type="entry name" value="AAA+_ATPase"/>
</dbReference>
<evidence type="ECO:0000313" key="14">
    <source>
        <dbReference type="Proteomes" id="UP001146120"/>
    </source>
</evidence>
<dbReference type="GO" id="GO:0016887">
    <property type="term" value="F:ATP hydrolysis activity"/>
    <property type="evidence" value="ECO:0007669"/>
    <property type="project" value="InterPro"/>
</dbReference>
<comment type="subcellular location">
    <subcellularLocation>
        <location evidence="2">Cell membrane</location>
        <topology evidence="2">Multi-pass membrane protein</topology>
    </subcellularLocation>
    <subcellularLocation>
        <location evidence="1">Vacuole membrane</location>
        <topology evidence="1">Multi-pass membrane protein</topology>
    </subcellularLocation>
</comment>
<keyword evidence="11" id="KW-0325">Glycoprotein</keyword>
<reference evidence="13" key="2">
    <citation type="journal article" date="2023" name="Microbiol Resour">
        <title>Decontamination and Annotation of the Draft Genome Sequence of the Oomycete Lagenidium giganteum ARSEF 373.</title>
        <authorList>
            <person name="Morgan W.R."/>
            <person name="Tartar A."/>
        </authorList>
    </citation>
    <scope>NUCLEOTIDE SEQUENCE</scope>
    <source>
        <strain evidence="13">ARSEF 373</strain>
    </source>
</reference>
<dbReference type="SUPFAM" id="SSF52540">
    <property type="entry name" value="P-loop containing nucleoside triphosphate hydrolases"/>
    <property type="match status" value="1"/>
</dbReference>
<dbReference type="CDD" id="cd03244">
    <property type="entry name" value="ABCC_MRP_domain2"/>
    <property type="match status" value="1"/>
</dbReference>
<evidence type="ECO:0000256" key="2">
    <source>
        <dbReference type="ARBA" id="ARBA00004651"/>
    </source>
</evidence>
<dbReference type="GO" id="GO:0005886">
    <property type="term" value="C:plasma membrane"/>
    <property type="evidence" value="ECO:0007669"/>
    <property type="project" value="UniProtKB-SubCell"/>
</dbReference>
<dbReference type="GO" id="GO:0005524">
    <property type="term" value="F:ATP binding"/>
    <property type="evidence" value="ECO:0007669"/>
    <property type="project" value="UniProtKB-KW"/>
</dbReference>
<evidence type="ECO:0000259" key="12">
    <source>
        <dbReference type="PROSITE" id="PS50893"/>
    </source>
</evidence>
<keyword evidence="14" id="KW-1185">Reference proteome</keyword>
<sequence>MSKLVYVGFVHEFYLYLRLAVSEAWPLLALVVVAMTQDDVGPSAFGLLLYCGVTLRQTAVSVATSVSHVSGDLISVEQIDHLTTLAKQRSEEGDLPIVKPAGSWPSNGEVRFENVTFTYASHFVKPLPVLRNVSFVVTGGEKIGLVGRTGSGKTSVAMALFRIHEVSSGRIVVDDVDIRLLALQELRSRLSIIPQAPVFYRCSVRSYLDPFGEFEDVNLWGALQTAGLAGSGVGMVTALDDMLAEDGVNWSVGERQLLSLARSLLKPSKILVLDEAFSSLEQERDNAVLSIVDRAFVSSTVFLITHRMDQVLAFDRILVMDNGHAVEMGSVEELLSNPASRFYELLESSPLTK</sequence>
<keyword evidence="10" id="KW-0472">Membrane</keyword>
<dbReference type="Gene3D" id="3.40.50.300">
    <property type="entry name" value="P-loop containing nucleotide triphosphate hydrolases"/>
    <property type="match status" value="1"/>
</dbReference>
<dbReference type="PANTHER" id="PTHR24223">
    <property type="entry name" value="ATP-BINDING CASSETTE SUB-FAMILY C"/>
    <property type="match status" value="1"/>
</dbReference>
<keyword evidence="5" id="KW-0812">Transmembrane</keyword>
<keyword evidence="6" id="KW-0677">Repeat</keyword>
<dbReference type="InterPro" id="IPR003439">
    <property type="entry name" value="ABC_transporter-like_ATP-bd"/>
</dbReference>
<evidence type="ECO:0000256" key="6">
    <source>
        <dbReference type="ARBA" id="ARBA00022737"/>
    </source>
</evidence>
<gene>
    <name evidence="13" type="ORF">N0F65_008921</name>
</gene>
<evidence type="ECO:0000256" key="8">
    <source>
        <dbReference type="ARBA" id="ARBA00022840"/>
    </source>
</evidence>
<keyword evidence="3" id="KW-0813">Transport</keyword>
<keyword evidence="8" id="KW-0067">ATP-binding</keyword>
<name>A0AAV2YSC3_9STRA</name>
<dbReference type="PANTHER" id="PTHR24223:SF443">
    <property type="entry name" value="MULTIDRUG-RESISTANCE LIKE PROTEIN 1, ISOFORM I"/>
    <property type="match status" value="1"/>
</dbReference>
<evidence type="ECO:0000313" key="13">
    <source>
        <dbReference type="EMBL" id="DAZ96910.1"/>
    </source>
</evidence>
<dbReference type="InterPro" id="IPR050173">
    <property type="entry name" value="ABC_transporter_C-like"/>
</dbReference>
<organism evidence="13 14">
    <name type="scientific">Lagenidium giganteum</name>
    <dbReference type="NCBI Taxonomy" id="4803"/>
    <lineage>
        <taxon>Eukaryota</taxon>
        <taxon>Sar</taxon>
        <taxon>Stramenopiles</taxon>
        <taxon>Oomycota</taxon>
        <taxon>Peronosporomycetes</taxon>
        <taxon>Pythiales</taxon>
        <taxon>Pythiaceae</taxon>
    </lineage>
</organism>
<proteinExistence type="predicted"/>
<evidence type="ECO:0000256" key="10">
    <source>
        <dbReference type="ARBA" id="ARBA00023136"/>
    </source>
</evidence>
<keyword evidence="9" id="KW-1133">Transmembrane helix</keyword>
<comment type="caution">
    <text evidence="13">The sequence shown here is derived from an EMBL/GenBank/DDBJ whole genome shotgun (WGS) entry which is preliminary data.</text>
</comment>
<keyword evidence="7" id="KW-0547">Nucleotide-binding</keyword>
<keyword evidence="4" id="KW-1003">Cell membrane</keyword>
<evidence type="ECO:0000256" key="11">
    <source>
        <dbReference type="ARBA" id="ARBA00023180"/>
    </source>
</evidence>
<dbReference type="SMART" id="SM00382">
    <property type="entry name" value="AAA"/>
    <property type="match status" value="1"/>
</dbReference>
<evidence type="ECO:0000256" key="3">
    <source>
        <dbReference type="ARBA" id="ARBA00022448"/>
    </source>
</evidence>
<dbReference type="GO" id="GO:0042626">
    <property type="term" value="F:ATPase-coupled transmembrane transporter activity"/>
    <property type="evidence" value="ECO:0007669"/>
    <property type="project" value="TreeGrafter"/>
</dbReference>
<dbReference type="GO" id="GO:0005774">
    <property type="term" value="C:vacuolar membrane"/>
    <property type="evidence" value="ECO:0007669"/>
    <property type="project" value="UniProtKB-SubCell"/>
</dbReference>
<evidence type="ECO:0000256" key="7">
    <source>
        <dbReference type="ARBA" id="ARBA00022741"/>
    </source>
</evidence>
<reference evidence="13" key="1">
    <citation type="submission" date="2022-11" db="EMBL/GenBank/DDBJ databases">
        <authorList>
            <person name="Morgan W.R."/>
            <person name="Tartar A."/>
        </authorList>
    </citation>
    <scope>NUCLEOTIDE SEQUENCE</scope>
    <source>
        <strain evidence="13">ARSEF 373</strain>
    </source>
</reference>
<evidence type="ECO:0000256" key="9">
    <source>
        <dbReference type="ARBA" id="ARBA00022989"/>
    </source>
</evidence>
<dbReference type="EMBL" id="DAKRPA010000152">
    <property type="protein sequence ID" value="DAZ96910.1"/>
    <property type="molecule type" value="Genomic_DNA"/>
</dbReference>
<dbReference type="PROSITE" id="PS50893">
    <property type="entry name" value="ABC_TRANSPORTER_2"/>
    <property type="match status" value="1"/>
</dbReference>
<evidence type="ECO:0000256" key="4">
    <source>
        <dbReference type="ARBA" id="ARBA00022475"/>
    </source>
</evidence>
<protein>
    <recommendedName>
        <fullName evidence="12">ABC transporter domain-containing protein</fullName>
    </recommendedName>
</protein>
<accession>A0AAV2YSC3</accession>
<dbReference type="FunFam" id="3.40.50.300:FF:002145">
    <property type="entry name" value="ABC transporter (MsbA subfamily)"/>
    <property type="match status" value="1"/>
</dbReference>
<evidence type="ECO:0000256" key="1">
    <source>
        <dbReference type="ARBA" id="ARBA00004128"/>
    </source>
</evidence>
<dbReference type="Pfam" id="PF00005">
    <property type="entry name" value="ABC_tran"/>
    <property type="match status" value="1"/>
</dbReference>